<proteinExistence type="inferred from homology"/>
<keyword evidence="4" id="KW-0456">Lyase</keyword>
<reference evidence="8" key="1">
    <citation type="journal article" date="2019" name="Int. J. Syst. Evol. Microbiol.">
        <title>The Global Catalogue of Microorganisms (GCM) 10K type strain sequencing project: providing services to taxonomists for standard genome sequencing and annotation.</title>
        <authorList>
            <consortium name="The Broad Institute Genomics Platform"/>
            <consortium name="The Broad Institute Genome Sequencing Center for Infectious Disease"/>
            <person name="Wu L."/>
            <person name="Ma J."/>
        </authorList>
    </citation>
    <scope>NUCLEOTIDE SEQUENCE [LARGE SCALE GENOMIC DNA]</scope>
    <source>
        <strain evidence="8">JCM 17021</strain>
    </source>
</reference>
<sequence length="804" mass="88061">MNASFAEITPEELELLNRYWNAANYLTVAQIYLQENALLREPLTTDHIKPRLLGHWGTSPGLSLIYVHLNRLIQRTGAQVLYVAGPGHGGPAIVANVYLEGTYSEIYPEVSKDSAGLRRLIRQFSTPGGIPSHVGPQTPGSIHEGGELGYSLAHATGAAMDNPDLIVACVVGDGEAETGPLAASWKAPAFLNPARDGAVIPILHLNGHKISGPTVLGRQSDSEVAALLAAQGWNPLIVSGHEPLVMHAEFAAALEQAYTEVRTIQQQAREHGASGPARWPAIILRTPKGWTGPATVDGVQVEGTFRAHQVPLAGVRESPAHLAQLEAWMRSYEPETLFDRSGRLVPELEALAPRGSLRMGASPFANGGPDVADLILPPIDDYAVHVGIPGSTKHETTRPLGELLRDVYSDTATDPRFRLFCPDETNSNRLGAVFEVTDRALMETAQDGGEKISPDGRVMEVLSEHLCQGWLEGYLLTGRHGLFATYEAFAMVSASMTVQHAKWLQHARELPWRRPVPSLNILLTSTCWRNDHNGFSHQGPGLIDTALSLSGSVVRVYLPPDANTLLAAAQHVLESRNYVNLLVVDKQSHPQYLSIEAARVHAASGASIWEWAGNETASAPTDQQPDEEPAEPDIVLACAGDVPTEETLAAAWLLQRYVPELSVRVVNVMDLLVLPPRDVHPHGLANDAFTRLFTSDRHVVVAWHGYARAFHQLLHGRPSPERFHVRGYTEQGTTTTPFDMVVVNRMSRFHLALEALHRVSGHFDGAASLVEHCERMLRLHHDHIREHLEDLPEIRDWVWTPPDA</sequence>
<evidence type="ECO:0000313" key="7">
    <source>
        <dbReference type="EMBL" id="GAA3871051.1"/>
    </source>
</evidence>
<evidence type="ECO:0000256" key="3">
    <source>
        <dbReference type="ARBA" id="ARBA00023052"/>
    </source>
</evidence>
<dbReference type="InterPro" id="IPR018969">
    <property type="entry name" value="Xul5P/Fru6P_PKetolase_C"/>
</dbReference>
<dbReference type="NCBIfam" id="NF003619">
    <property type="entry name" value="PRK05261.1-4"/>
    <property type="match status" value="1"/>
</dbReference>
<dbReference type="Gene3D" id="3.40.50.920">
    <property type="match status" value="1"/>
</dbReference>
<protein>
    <submittedName>
        <fullName evidence="7">Phosphoketolase family protein</fullName>
    </submittedName>
</protein>
<keyword evidence="8" id="KW-1185">Reference proteome</keyword>
<evidence type="ECO:0000256" key="2">
    <source>
        <dbReference type="ARBA" id="ARBA00005623"/>
    </source>
</evidence>
<dbReference type="InterPro" id="IPR019789">
    <property type="entry name" value="Xul5P/Fru6P_PKetolase_ThDP_BS"/>
</dbReference>
<gene>
    <name evidence="7" type="ORF">GCM10022381_12720</name>
</gene>
<comment type="similarity">
    <text evidence="2">Belongs to the XFP family.</text>
</comment>
<dbReference type="PIRSF" id="PIRSF017245">
    <property type="entry name" value="Phosphoketolase"/>
    <property type="match status" value="1"/>
</dbReference>
<dbReference type="PROSITE" id="PS60002">
    <property type="entry name" value="PHOSPHOKETOLASE_1"/>
    <property type="match status" value="1"/>
</dbReference>
<organism evidence="7 8">
    <name type="scientific">Leifsonia kafniensis</name>
    <dbReference type="NCBI Taxonomy" id="475957"/>
    <lineage>
        <taxon>Bacteria</taxon>
        <taxon>Bacillati</taxon>
        <taxon>Actinomycetota</taxon>
        <taxon>Actinomycetes</taxon>
        <taxon>Micrococcales</taxon>
        <taxon>Microbacteriaceae</taxon>
        <taxon>Leifsonia</taxon>
    </lineage>
</organism>
<evidence type="ECO:0000259" key="6">
    <source>
        <dbReference type="Pfam" id="PF09364"/>
    </source>
</evidence>
<dbReference type="InterPro" id="IPR029061">
    <property type="entry name" value="THDP-binding"/>
</dbReference>
<dbReference type="SUPFAM" id="SSF52518">
    <property type="entry name" value="Thiamin diphosphate-binding fold (THDP-binding)"/>
    <property type="match status" value="2"/>
</dbReference>
<feature type="domain" description="Xylulose 5-phosphate/Fructose 6-phosphate phosphoketolase N-terminal" evidence="6">
    <location>
        <begin position="8"/>
        <end position="368"/>
    </location>
</feature>
<accession>A0ABP7KC25</accession>
<evidence type="ECO:0000256" key="1">
    <source>
        <dbReference type="ARBA" id="ARBA00001964"/>
    </source>
</evidence>
<feature type="domain" description="Xylulose 5-phosphate/Fructose 6-phosphate phosphoketolase C-terminal" evidence="5">
    <location>
        <begin position="586"/>
        <end position="799"/>
    </location>
</feature>
<name>A0ABP7KC25_9MICO</name>
<dbReference type="Pfam" id="PF09363">
    <property type="entry name" value="XFP_C"/>
    <property type="match status" value="1"/>
</dbReference>
<dbReference type="InterPro" id="IPR019790">
    <property type="entry name" value="Xul5P/Fru6P_PKetolase_CS"/>
</dbReference>
<dbReference type="Gene3D" id="3.40.50.970">
    <property type="match status" value="2"/>
</dbReference>
<keyword evidence="3" id="KW-0786">Thiamine pyrophosphate</keyword>
<dbReference type="Proteomes" id="UP001501803">
    <property type="component" value="Unassembled WGS sequence"/>
</dbReference>
<dbReference type="InterPro" id="IPR018970">
    <property type="entry name" value="Xul5P/Fru6P_PKetolase_N"/>
</dbReference>
<evidence type="ECO:0000256" key="4">
    <source>
        <dbReference type="ARBA" id="ARBA00023239"/>
    </source>
</evidence>
<comment type="caution">
    <text evidence="7">The sequence shown here is derived from an EMBL/GenBank/DDBJ whole genome shotgun (WGS) entry which is preliminary data.</text>
</comment>
<dbReference type="EMBL" id="BAABCN010000002">
    <property type="protein sequence ID" value="GAA3871051.1"/>
    <property type="molecule type" value="Genomic_DNA"/>
</dbReference>
<dbReference type="PROSITE" id="PS60003">
    <property type="entry name" value="PHOSPHOKETOLASE_2"/>
    <property type="match status" value="1"/>
</dbReference>
<evidence type="ECO:0000313" key="8">
    <source>
        <dbReference type="Proteomes" id="UP001501803"/>
    </source>
</evidence>
<dbReference type="SUPFAM" id="SSF52922">
    <property type="entry name" value="TK C-terminal domain-like"/>
    <property type="match status" value="1"/>
</dbReference>
<dbReference type="PANTHER" id="PTHR31273">
    <property type="entry name" value="PHOSPHOKETOLASE-RELATED"/>
    <property type="match status" value="1"/>
</dbReference>
<comment type="cofactor">
    <cofactor evidence="1">
        <name>thiamine diphosphate</name>
        <dbReference type="ChEBI" id="CHEBI:58937"/>
    </cofactor>
</comment>
<evidence type="ECO:0000259" key="5">
    <source>
        <dbReference type="Pfam" id="PF09363"/>
    </source>
</evidence>
<dbReference type="InterPro" id="IPR005593">
    <property type="entry name" value="Xul5P/Fru6P_PKetolase"/>
</dbReference>
<dbReference type="PANTHER" id="PTHR31273:SF0">
    <property type="entry name" value="PHOSPHOKETOLASE-RELATED"/>
    <property type="match status" value="1"/>
</dbReference>
<dbReference type="Pfam" id="PF03894">
    <property type="entry name" value="XFP"/>
    <property type="match status" value="1"/>
</dbReference>
<dbReference type="Pfam" id="PF09364">
    <property type="entry name" value="XFP_N"/>
    <property type="match status" value="1"/>
</dbReference>
<dbReference type="InterPro" id="IPR009014">
    <property type="entry name" value="Transketo_C/PFOR_II"/>
</dbReference>
<dbReference type="RefSeq" id="WP_345063565.1">
    <property type="nucleotide sequence ID" value="NZ_BAABCN010000002.1"/>
</dbReference>